<keyword evidence="1" id="KW-0496">Mitochondrion</keyword>
<proteinExistence type="predicted"/>
<gene>
    <name evidence="1" type="ORF">ABT39_MTgene5998</name>
</gene>
<sequence length="67" mass="7705">MPSIPLAPDTSLIPGYFFDYKIPLSSCPRYPLPRILILSSDTHFPDTSLFFMPRIPLILTYLHTPIR</sequence>
<comment type="caution">
    <text evidence="1">The sequence shown here is derived from an EMBL/GenBank/DDBJ whole genome shotgun (WGS) entry which is preliminary data.</text>
</comment>
<dbReference type="EMBL" id="LKAM01000008">
    <property type="protein sequence ID" value="KUM46994.1"/>
    <property type="molecule type" value="Genomic_DNA"/>
</dbReference>
<protein>
    <submittedName>
        <fullName evidence="1">Uncharacterized protein</fullName>
    </submittedName>
</protein>
<name>A0A101LX55_PICGL</name>
<organism evidence="1">
    <name type="scientific">Picea glauca</name>
    <name type="common">White spruce</name>
    <name type="synonym">Pinus glauca</name>
    <dbReference type="NCBI Taxonomy" id="3330"/>
    <lineage>
        <taxon>Eukaryota</taxon>
        <taxon>Viridiplantae</taxon>
        <taxon>Streptophyta</taxon>
        <taxon>Embryophyta</taxon>
        <taxon>Tracheophyta</taxon>
        <taxon>Spermatophyta</taxon>
        <taxon>Pinopsida</taxon>
        <taxon>Pinidae</taxon>
        <taxon>Conifers I</taxon>
        <taxon>Pinales</taxon>
        <taxon>Pinaceae</taxon>
        <taxon>Picea</taxon>
    </lineage>
</organism>
<dbReference type="AlphaFoldDB" id="A0A101LX55"/>
<geneLocation type="mitochondrion" evidence="1"/>
<evidence type="ECO:0000313" key="1">
    <source>
        <dbReference type="EMBL" id="KUM46994.1"/>
    </source>
</evidence>
<reference evidence="1" key="1">
    <citation type="journal article" date="2015" name="Genome Biol. Evol.">
        <title>Organellar Genomes of White Spruce (Picea glauca): Assembly and Annotation.</title>
        <authorList>
            <person name="Jackman S.D."/>
            <person name="Warren R.L."/>
            <person name="Gibb E.A."/>
            <person name="Vandervalk B.P."/>
            <person name="Mohamadi H."/>
            <person name="Chu J."/>
            <person name="Raymond A."/>
            <person name="Pleasance S."/>
            <person name="Coope R."/>
            <person name="Wildung M.R."/>
            <person name="Ritland C.E."/>
            <person name="Bousquet J."/>
            <person name="Jones S.J."/>
            <person name="Bohlmann J."/>
            <person name="Birol I."/>
        </authorList>
    </citation>
    <scope>NUCLEOTIDE SEQUENCE [LARGE SCALE GENOMIC DNA]</scope>
    <source>
        <tissue evidence="1">Flushing bud</tissue>
    </source>
</reference>
<accession>A0A101LX55</accession>